<evidence type="ECO:0000256" key="1">
    <source>
        <dbReference type="SAM" id="Phobius"/>
    </source>
</evidence>
<evidence type="ECO:0000313" key="3">
    <source>
        <dbReference type="Proteomes" id="UP001290455"/>
    </source>
</evidence>
<geneLocation type="plasmid" evidence="2">
    <name>unnamed</name>
</geneLocation>
<dbReference type="Proteomes" id="UP001290455">
    <property type="component" value="Unassembled WGS sequence"/>
</dbReference>
<gene>
    <name evidence="2" type="ORF">SM124_04460</name>
</gene>
<keyword evidence="1" id="KW-0472">Membrane</keyword>
<protein>
    <submittedName>
        <fullName evidence="2">Uncharacterized protein</fullName>
    </submittedName>
</protein>
<reference evidence="2 3" key="1">
    <citation type="submission" date="2023-11" db="EMBL/GenBank/DDBJ databases">
        <title>Bacillus jintuensis, isolated from a mudflat on the Beibu Gulf coast.</title>
        <authorList>
            <person name="Li M."/>
        </authorList>
    </citation>
    <scope>NUCLEOTIDE SEQUENCE [LARGE SCALE GENOMIC DNA]</scope>
    <source>
        <strain evidence="2 3">31A1R</strain>
        <plasmid evidence="2">unnamed</plasmid>
    </source>
</reference>
<dbReference type="RefSeq" id="WP_322445081.1">
    <property type="nucleotide sequence ID" value="NZ_JAXOFX010000002.1"/>
</dbReference>
<keyword evidence="3" id="KW-1185">Reference proteome</keyword>
<keyword evidence="1" id="KW-1133">Transmembrane helix</keyword>
<accession>A0ABU5IV68</accession>
<organism evidence="2 3">
    <name type="scientific">Robertmurraya mangrovi</name>
    <dbReference type="NCBI Taxonomy" id="3098077"/>
    <lineage>
        <taxon>Bacteria</taxon>
        <taxon>Bacillati</taxon>
        <taxon>Bacillota</taxon>
        <taxon>Bacilli</taxon>
        <taxon>Bacillales</taxon>
        <taxon>Bacillaceae</taxon>
        <taxon>Robertmurraya</taxon>
    </lineage>
</organism>
<dbReference type="EMBL" id="JAXOFX010000002">
    <property type="protein sequence ID" value="MDZ5471001.1"/>
    <property type="molecule type" value="Genomic_DNA"/>
</dbReference>
<proteinExistence type="predicted"/>
<comment type="caution">
    <text evidence="2">The sequence shown here is derived from an EMBL/GenBank/DDBJ whole genome shotgun (WGS) entry which is preliminary data.</text>
</comment>
<sequence length="293" mass="33510">MKKNIFTAIMMVLVMVVIYIYSLNGNSVRESITYFPIDPSITYDSTNTTLTLLGKGKEKDDYLVNWAISSSLDRKAYLRQDVGLLYVNGRLKGKLGDWKQNTDTLSQEIEVVGKDSSLFQAITFHHSEIHMKHDEIFSAQQLSADQLYVIDSSFSPLRAFRVPVGKEELEWKSTIDNMTRKQLQSSWSKAMEAYSINRKDYSSFPLTEIIRFNEEPLPGFSTYDTQKIIGNLWEGIYKNYFLGIKKGDQTIINPFNSSVPLILVANDKSHLLVVFEASTGEPFLLRQQITTDR</sequence>
<keyword evidence="1" id="KW-0812">Transmembrane</keyword>
<evidence type="ECO:0000313" key="2">
    <source>
        <dbReference type="EMBL" id="MDZ5471001.1"/>
    </source>
</evidence>
<feature type="transmembrane region" description="Helical" evidence="1">
    <location>
        <begin position="5"/>
        <end position="23"/>
    </location>
</feature>
<keyword evidence="2" id="KW-0614">Plasmid</keyword>
<name>A0ABU5IV68_9BACI</name>